<feature type="signal peptide" evidence="13">
    <location>
        <begin position="1"/>
        <end position="25"/>
    </location>
</feature>
<name>A0AAU9PP85_9ASTR</name>
<dbReference type="PROSITE" id="PS51485">
    <property type="entry name" value="PHYTOCYANIN"/>
    <property type="match status" value="1"/>
</dbReference>
<gene>
    <name evidence="15" type="ORF">LVIROSA_LOCUS37554</name>
</gene>
<feature type="chain" id="PRO_5043706617" description="Phytocyanin domain-containing protein" evidence="13">
    <location>
        <begin position="26"/>
        <end position="159"/>
    </location>
</feature>
<accession>A0AAU9PP85</accession>
<evidence type="ECO:0000256" key="10">
    <source>
        <dbReference type="ARBA" id="ARBA00023157"/>
    </source>
</evidence>
<dbReference type="PANTHER" id="PTHR33021:SF533">
    <property type="entry name" value="PHYTOCYANIN DOMAIN-CONTAINING PROTEIN"/>
    <property type="match status" value="1"/>
</dbReference>
<dbReference type="FunFam" id="2.60.40.420:FF:000067">
    <property type="entry name" value="Cupredoxin superfamily protein"/>
    <property type="match status" value="1"/>
</dbReference>
<protein>
    <recommendedName>
        <fullName evidence="14">Phytocyanin domain-containing protein</fullName>
    </recommendedName>
</protein>
<dbReference type="EMBL" id="CAKMRJ010005745">
    <property type="protein sequence ID" value="CAH1452242.1"/>
    <property type="molecule type" value="Genomic_DNA"/>
</dbReference>
<proteinExistence type="predicted"/>
<dbReference type="GO" id="GO:0009610">
    <property type="term" value="P:response to symbiotic fungus"/>
    <property type="evidence" value="ECO:0007669"/>
    <property type="project" value="UniProtKB-ARBA"/>
</dbReference>
<dbReference type="CDD" id="cd04216">
    <property type="entry name" value="Phytocyanin"/>
    <property type="match status" value="1"/>
</dbReference>
<organism evidence="15 16">
    <name type="scientific">Lactuca virosa</name>
    <dbReference type="NCBI Taxonomy" id="75947"/>
    <lineage>
        <taxon>Eukaryota</taxon>
        <taxon>Viridiplantae</taxon>
        <taxon>Streptophyta</taxon>
        <taxon>Embryophyta</taxon>
        <taxon>Tracheophyta</taxon>
        <taxon>Spermatophyta</taxon>
        <taxon>Magnoliopsida</taxon>
        <taxon>eudicotyledons</taxon>
        <taxon>Gunneridae</taxon>
        <taxon>Pentapetalae</taxon>
        <taxon>asterids</taxon>
        <taxon>campanulids</taxon>
        <taxon>Asterales</taxon>
        <taxon>Asteraceae</taxon>
        <taxon>Cichorioideae</taxon>
        <taxon>Cichorieae</taxon>
        <taxon>Lactucinae</taxon>
        <taxon>Lactuca</taxon>
    </lineage>
</organism>
<dbReference type="InterPro" id="IPR008972">
    <property type="entry name" value="Cupredoxin"/>
</dbReference>
<evidence type="ECO:0000256" key="7">
    <source>
        <dbReference type="ARBA" id="ARBA00022989"/>
    </source>
</evidence>
<feature type="transmembrane region" description="Helical" evidence="12">
    <location>
        <begin position="141"/>
        <end position="158"/>
    </location>
</feature>
<keyword evidence="10" id="KW-1015">Disulfide bond</keyword>
<keyword evidence="4" id="KW-0479">Metal-binding</keyword>
<dbReference type="PANTHER" id="PTHR33021">
    <property type="entry name" value="BLUE COPPER PROTEIN"/>
    <property type="match status" value="1"/>
</dbReference>
<dbReference type="Proteomes" id="UP001157418">
    <property type="component" value="Unassembled WGS sequence"/>
</dbReference>
<dbReference type="InterPro" id="IPR039391">
    <property type="entry name" value="Phytocyanin-like"/>
</dbReference>
<evidence type="ECO:0000256" key="6">
    <source>
        <dbReference type="ARBA" id="ARBA00022982"/>
    </source>
</evidence>
<evidence type="ECO:0000256" key="3">
    <source>
        <dbReference type="ARBA" id="ARBA00022692"/>
    </source>
</evidence>
<evidence type="ECO:0000313" key="15">
    <source>
        <dbReference type="EMBL" id="CAH1452242.1"/>
    </source>
</evidence>
<dbReference type="GO" id="GO:0046872">
    <property type="term" value="F:metal ion binding"/>
    <property type="evidence" value="ECO:0007669"/>
    <property type="project" value="UniProtKB-KW"/>
</dbReference>
<dbReference type="GO" id="GO:0009055">
    <property type="term" value="F:electron transfer activity"/>
    <property type="evidence" value="ECO:0007669"/>
    <property type="project" value="InterPro"/>
</dbReference>
<keyword evidence="11" id="KW-0325">Glycoprotein</keyword>
<keyword evidence="7 12" id="KW-1133">Transmembrane helix</keyword>
<keyword evidence="8" id="KW-0186">Copper</keyword>
<evidence type="ECO:0000256" key="12">
    <source>
        <dbReference type="SAM" id="Phobius"/>
    </source>
</evidence>
<keyword evidence="6" id="KW-0249">Electron transport</keyword>
<keyword evidence="2" id="KW-0813">Transport</keyword>
<dbReference type="InterPro" id="IPR003245">
    <property type="entry name" value="Phytocyanin_dom"/>
</dbReference>
<evidence type="ECO:0000256" key="4">
    <source>
        <dbReference type="ARBA" id="ARBA00022723"/>
    </source>
</evidence>
<comment type="caution">
    <text evidence="15">The sequence shown here is derived from an EMBL/GenBank/DDBJ whole genome shotgun (WGS) entry which is preliminary data.</text>
</comment>
<evidence type="ECO:0000256" key="2">
    <source>
        <dbReference type="ARBA" id="ARBA00022448"/>
    </source>
</evidence>
<keyword evidence="9 12" id="KW-0472">Membrane</keyword>
<evidence type="ECO:0000256" key="9">
    <source>
        <dbReference type="ARBA" id="ARBA00023136"/>
    </source>
</evidence>
<feature type="domain" description="Phytocyanin" evidence="14">
    <location>
        <begin position="26"/>
        <end position="126"/>
    </location>
</feature>
<sequence length="159" mass="17484">MTTFTHIVLVLAISVVVLLPSTTMAAEYVVGDDSGWTINYDYQVWTKDKVFYVGDKLVFKYPVNVHNVYKVNASSFVTCTVPPPSTALTSGNDVVTLVAPGKKWYICGVEKHCVDFNQKLVIDVQQVSMAPAPAPSSATKFGSKTFIMIIFVFAMMVMV</sequence>
<keyword evidence="5 13" id="KW-0732">Signal</keyword>
<dbReference type="Pfam" id="PF02298">
    <property type="entry name" value="Cu_bind_like"/>
    <property type="match status" value="1"/>
</dbReference>
<keyword evidence="16" id="KW-1185">Reference proteome</keyword>
<reference evidence="15 16" key="1">
    <citation type="submission" date="2022-01" db="EMBL/GenBank/DDBJ databases">
        <authorList>
            <person name="Xiong W."/>
            <person name="Schranz E."/>
        </authorList>
    </citation>
    <scope>NUCLEOTIDE SEQUENCE [LARGE SCALE GENOMIC DNA]</scope>
</reference>
<evidence type="ECO:0000259" key="14">
    <source>
        <dbReference type="PROSITE" id="PS51485"/>
    </source>
</evidence>
<evidence type="ECO:0000256" key="8">
    <source>
        <dbReference type="ARBA" id="ARBA00023008"/>
    </source>
</evidence>
<dbReference type="SUPFAM" id="SSF49503">
    <property type="entry name" value="Cupredoxins"/>
    <property type="match status" value="1"/>
</dbReference>
<comment type="subcellular location">
    <subcellularLocation>
        <location evidence="1">Membrane</location>
        <topology evidence="1">Single-pass type I membrane protein</topology>
    </subcellularLocation>
</comment>
<keyword evidence="3 12" id="KW-0812">Transmembrane</keyword>
<evidence type="ECO:0000256" key="13">
    <source>
        <dbReference type="SAM" id="SignalP"/>
    </source>
</evidence>
<dbReference type="Gene3D" id="2.60.40.420">
    <property type="entry name" value="Cupredoxins - blue copper proteins"/>
    <property type="match status" value="1"/>
</dbReference>
<evidence type="ECO:0000256" key="1">
    <source>
        <dbReference type="ARBA" id="ARBA00004479"/>
    </source>
</evidence>
<dbReference type="GO" id="GO:0005886">
    <property type="term" value="C:plasma membrane"/>
    <property type="evidence" value="ECO:0007669"/>
    <property type="project" value="TreeGrafter"/>
</dbReference>
<evidence type="ECO:0000256" key="11">
    <source>
        <dbReference type="ARBA" id="ARBA00023180"/>
    </source>
</evidence>
<dbReference type="AlphaFoldDB" id="A0AAU9PP85"/>
<evidence type="ECO:0000313" key="16">
    <source>
        <dbReference type="Proteomes" id="UP001157418"/>
    </source>
</evidence>
<evidence type="ECO:0000256" key="5">
    <source>
        <dbReference type="ARBA" id="ARBA00022729"/>
    </source>
</evidence>